<dbReference type="EMBL" id="MUYO01000001">
    <property type="protein sequence ID" value="OOS18833.1"/>
    <property type="molecule type" value="Genomic_DNA"/>
</dbReference>
<sequence>MTNDLMNKNVKSLPGDSFIGFESYLASYGLPTENVIASEGERKMMQELLPQVLKEIPEEAKSDARYLSKFVAGAAVGLYDASLNFVWNEVMTKIYQKIIHYGVEIFFNSAVSESDRGLFKTEEDLPHLKDRVVLDHCKKLGLISQALYLRLSHILDMRNHVGASHPNDDQIRTIELLGWLQTCVDNVISEKINHHAITVKSIIDNTKSRESTFSPIDLEQFEVSIRELSSQFIENLTNTLFGIFVSKNYEGKQVVLNNFLSLSMISWKYTSDSFKYGLGEKLDVFRSQLDEYKINQSELFFEKVDGKKYYSTDHKAIQLSVKCEQLRNAHFNWDNYANETPIAREILELVPSSSDIPEIRKDILVETFLICRIGKNVSYQNGVSPGGRLYYDKFFQNSDEDIIKRVLILLSEGNINIYSKIQNSNLLEVLKLIPKSMIGAQYIEILEELIIFLDDGKDAINFFNTKEFKQFKRNFLS</sequence>
<gene>
    <name evidence="1" type="ORF">B0686_02460</name>
</gene>
<evidence type="ECO:0000313" key="2">
    <source>
        <dbReference type="Proteomes" id="UP000190652"/>
    </source>
</evidence>
<evidence type="ECO:0000313" key="1">
    <source>
        <dbReference type="EMBL" id="OOS18833.1"/>
    </source>
</evidence>
<dbReference type="AlphaFoldDB" id="A0A1T0C942"/>
<reference evidence="1 2" key="1">
    <citation type="submission" date="2017-02" db="EMBL/GenBank/DDBJ databases">
        <title>Draft genome sequence of Streptococcus mitis CCUG 63687.</title>
        <authorList>
            <person name="Salva-Serra F."/>
            <person name="Engstrom-Jakobsson H."/>
            <person name="Thorell K."/>
            <person name="Jaen-Luchoro D."/>
            <person name="Gonzales-Siles L."/>
            <person name="Karlsson R."/>
            <person name="Yazdan S."/>
            <person name="Boulund F."/>
            <person name="Johnning A."/>
            <person name="Engstrand L."/>
            <person name="Kristiansson E."/>
            <person name="Moore E."/>
        </authorList>
    </citation>
    <scope>NUCLEOTIDE SEQUENCE [LARGE SCALE GENOMIC DNA]</scope>
    <source>
        <strain evidence="1 2">CCUG 63687</strain>
    </source>
</reference>
<dbReference type="Proteomes" id="UP000190652">
    <property type="component" value="Unassembled WGS sequence"/>
</dbReference>
<name>A0A1T0C942_STRMT</name>
<proteinExistence type="predicted"/>
<accession>A0A1T0C942</accession>
<dbReference type="RefSeq" id="WP_078352186.1">
    <property type="nucleotide sequence ID" value="NZ_JASHCH010000001.1"/>
</dbReference>
<organism evidence="1 2">
    <name type="scientific">Streptococcus mitis</name>
    <dbReference type="NCBI Taxonomy" id="28037"/>
    <lineage>
        <taxon>Bacteria</taxon>
        <taxon>Bacillati</taxon>
        <taxon>Bacillota</taxon>
        <taxon>Bacilli</taxon>
        <taxon>Lactobacillales</taxon>
        <taxon>Streptococcaceae</taxon>
        <taxon>Streptococcus</taxon>
        <taxon>Streptococcus mitis group</taxon>
    </lineage>
</organism>
<protein>
    <submittedName>
        <fullName evidence="1">Uncharacterized protein</fullName>
    </submittedName>
</protein>
<comment type="caution">
    <text evidence="1">The sequence shown here is derived from an EMBL/GenBank/DDBJ whole genome shotgun (WGS) entry which is preliminary data.</text>
</comment>